<dbReference type="Gene3D" id="3.40.50.10330">
    <property type="entry name" value="Probable inorganic polyphosphate/atp-NAD kinase, domain 1"/>
    <property type="match status" value="1"/>
</dbReference>
<dbReference type="Proteomes" id="UP000288859">
    <property type="component" value="Unassembled WGS sequence"/>
</dbReference>
<dbReference type="InterPro" id="IPR017438">
    <property type="entry name" value="ATP-NAD_kinase_N"/>
</dbReference>
<dbReference type="OrthoDB" id="3853857at2759"/>
<sequence>MGIEVTRVLPPHLQPDHEIHVIVSILSGRQKAQEYYDETLKPWLDDHKLQYATHTTKSAQTIIELTKLLILPNATHGVKQTLILLSGDGGIIDIVNTLNTELLRRKDDRQTRAGYTTPVVALVPMGTANALAWSSKVAQDPLGVLLKGSPKALPAFQVSLSQGSRLVTNEGQSREIITSTQGQDIVVYGAVVASWGLHASLVAMSDTAEYRKHGLERFQMAAQELAKDLHIYKGKIKWRKAGGEWVQIPGSDHAYLLSIMVSNLEEHFQISPHSKPLDGSLRLLHIGPEPVSEIMRILGLAYQAGAHANDSKLSYREIDSMRIDFEEDDELWRMVCVDGKIIAVEEGGWMEVKRLSGTGIKAGKVVDLVC</sequence>
<reference evidence="2 3" key="1">
    <citation type="submission" date="2017-03" db="EMBL/GenBank/DDBJ databases">
        <title>Genomes of endolithic fungi from Antarctica.</title>
        <authorList>
            <person name="Coleine C."/>
            <person name="Masonjones S."/>
            <person name="Stajich J.E."/>
        </authorList>
    </citation>
    <scope>NUCLEOTIDE SEQUENCE [LARGE SCALE GENOMIC DNA]</scope>
    <source>
        <strain evidence="2 3">CCFEE 6314</strain>
    </source>
</reference>
<dbReference type="GO" id="GO:0001727">
    <property type="term" value="F:lipid kinase activity"/>
    <property type="evidence" value="ECO:0007669"/>
    <property type="project" value="TreeGrafter"/>
</dbReference>
<dbReference type="SUPFAM" id="SSF111331">
    <property type="entry name" value="NAD kinase/diacylglycerol kinase-like"/>
    <property type="match status" value="1"/>
</dbReference>
<dbReference type="Pfam" id="PF00781">
    <property type="entry name" value="DAGK_cat"/>
    <property type="match status" value="1"/>
</dbReference>
<dbReference type="EMBL" id="NAJM01000004">
    <property type="protein sequence ID" value="RVX74507.1"/>
    <property type="molecule type" value="Genomic_DNA"/>
</dbReference>
<dbReference type="AlphaFoldDB" id="A0A438NFK2"/>
<organism evidence="2 3">
    <name type="scientific">Exophiala mesophila</name>
    <name type="common">Black yeast-like fungus</name>
    <dbReference type="NCBI Taxonomy" id="212818"/>
    <lineage>
        <taxon>Eukaryota</taxon>
        <taxon>Fungi</taxon>
        <taxon>Dikarya</taxon>
        <taxon>Ascomycota</taxon>
        <taxon>Pezizomycotina</taxon>
        <taxon>Eurotiomycetes</taxon>
        <taxon>Chaetothyriomycetidae</taxon>
        <taxon>Chaetothyriales</taxon>
        <taxon>Herpotrichiellaceae</taxon>
        <taxon>Exophiala</taxon>
    </lineage>
</organism>
<dbReference type="GO" id="GO:0016020">
    <property type="term" value="C:membrane"/>
    <property type="evidence" value="ECO:0007669"/>
    <property type="project" value="TreeGrafter"/>
</dbReference>
<evidence type="ECO:0000313" key="3">
    <source>
        <dbReference type="Proteomes" id="UP000288859"/>
    </source>
</evidence>
<dbReference type="GO" id="GO:0005737">
    <property type="term" value="C:cytoplasm"/>
    <property type="evidence" value="ECO:0007669"/>
    <property type="project" value="TreeGrafter"/>
</dbReference>
<evidence type="ECO:0000313" key="2">
    <source>
        <dbReference type="EMBL" id="RVX74507.1"/>
    </source>
</evidence>
<dbReference type="PROSITE" id="PS50146">
    <property type="entry name" value="DAGK"/>
    <property type="match status" value="1"/>
</dbReference>
<name>A0A438NFK2_EXOME</name>
<comment type="caution">
    <text evidence="2">The sequence shown here is derived from an EMBL/GenBank/DDBJ whole genome shotgun (WGS) entry which is preliminary data.</text>
</comment>
<feature type="domain" description="DAGKc" evidence="1">
    <location>
        <begin position="14"/>
        <end position="163"/>
    </location>
</feature>
<dbReference type="PANTHER" id="PTHR12358">
    <property type="entry name" value="SPHINGOSINE KINASE"/>
    <property type="match status" value="1"/>
</dbReference>
<protein>
    <recommendedName>
        <fullName evidence="1">DAGKc domain-containing protein</fullName>
    </recommendedName>
</protein>
<dbReference type="InterPro" id="IPR001206">
    <property type="entry name" value="Diacylglycerol_kinase_cat_dom"/>
</dbReference>
<accession>A0A438NFK2</accession>
<dbReference type="InterPro" id="IPR016064">
    <property type="entry name" value="NAD/diacylglycerol_kinase_sf"/>
</dbReference>
<dbReference type="GO" id="GO:0046512">
    <property type="term" value="P:sphingosine biosynthetic process"/>
    <property type="evidence" value="ECO:0007669"/>
    <property type="project" value="TreeGrafter"/>
</dbReference>
<evidence type="ECO:0000259" key="1">
    <source>
        <dbReference type="PROSITE" id="PS50146"/>
    </source>
</evidence>
<dbReference type="PANTHER" id="PTHR12358:SF108">
    <property type="entry name" value="DAGKC DOMAIN-CONTAINING PROTEIN"/>
    <property type="match status" value="1"/>
</dbReference>
<dbReference type="InterPro" id="IPR050187">
    <property type="entry name" value="Lipid_Phosphate_FormReg"/>
</dbReference>
<dbReference type="VEuPathDB" id="FungiDB:PV10_07282"/>
<proteinExistence type="predicted"/>
<dbReference type="Gene3D" id="2.60.200.40">
    <property type="match status" value="1"/>
</dbReference>
<gene>
    <name evidence="2" type="ORF">B0A52_01633</name>
</gene>